<comment type="catalytic activity">
    <reaction evidence="15 17 18">
        <text>(6S)-NADHX + ADP = AMP + phosphate + NADH + H(+)</text>
        <dbReference type="Rhea" id="RHEA:32223"/>
        <dbReference type="ChEBI" id="CHEBI:15378"/>
        <dbReference type="ChEBI" id="CHEBI:43474"/>
        <dbReference type="ChEBI" id="CHEBI:57945"/>
        <dbReference type="ChEBI" id="CHEBI:64074"/>
        <dbReference type="ChEBI" id="CHEBI:456215"/>
        <dbReference type="ChEBI" id="CHEBI:456216"/>
        <dbReference type="EC" id="4.2.1.136"/>
    </reaction>
</comment>
<dbReference type="InterPro" id="IPR029056">
    <property type="entry name" value="Ribokinase-like"/>
</dbReference>
<evidence type="ECO:0000256" key="16">
    <source>
        <dbReference type="ARBA" id="ARBA00049209"/>
    </source>
</evidence>
<comment type="function">
    <text evidence="14 18">Bifunctional enzyme that catalyzes the epimerization of the S- and R-forms of NAD(P)HX and the dehydration of the S-form of NAD(P)HX at the expense of ADP, which is converted to AMP. This allows the repair of both epimers of NAD(P)HX, a damaged form of NAD(P)H that is a result of enzymatic or heat-dependent hydration.</text>
</comment>
<dbReference type="SUPFAM" id="SSF53613">
    <property type="entry name" value="Ribokinase-like"/>
    <property type="match status" value="1"/>
</dbReference>
<comment type="similarity">
    <text evidence="4 18">In the C-terminal section; belongs to the NnrD/CARKD family.</text>
</comment>
<dbReference type="Gene3D" id="3.40.1190.20">
    <property type="match status" value="1"/>
</dbReference>
<dbReference type="InterPro" id="IPR017953">
    <property type="entry name" value="Carbohydrate_kinase_pred_CS"/>
</dbReference>
<dbReference type="GO" id="GO:0016301">
    <property type="term" value="F:kinase activity"/>
    <property type="evidence" value="ECO:0007669"/>
    <property type="project" value="UniProtKB-KW"/>
</dbReference>
<keyword evidence="8 17" id="KW-0521">NADP</keyword>
<feature type="domain" description="YjeF C-terminal" evidence="19">
    <location>
        <begin position="189"/>
        <end position="458"/>
    </location>
</feature>
<evidence type="ECO:0000256" key="2">
    <source>
        <dbReference type="ARBA" id="ARBA00000909"/>
    </source>
</evidence>
<dbReference type="HAMAP" id="MF_01965">
    <property type="entry name" value="NADHX_dehydratase"/>
    <property type="match status" value="1"/>
</dbReference>
<evidence type="ECO:0000256" key="3">
    <source>
        <dbReference type="ARBA" id="ARBA00006001"/>
    </source>
</evidence>
<comment type="function">
    <text evidence="17">Catalyzes the dehydration of the S-form of NAD(P)HX at the expense of ADP, which is converted to AMP. Together with NAD(P)HX epimerase, which catalyzes the epimerization of the S- and R-forms, the enzyme allows the repair of both epimers of NAD(P)HX, a damaged form of NAD(P)H that is a result of enzymatic or heat-dependent hydration.</text>
</comment>
<comment type="cofactor">
    <cofactor evidence="17">
        <name>Mg(2+)</name>
        <dbReference type="ChEBI" id="CHEBI:18420"/>
    </cofactor>
</comment>
<keyword evidence="5 18" id="KW-0479">Metal-binding</keyword>
<dbReference type="PIRSF" id="PIRSF017184">
    <property type="entry name" value="Nnr"/>
    <property type="match status" value="1"/>
</dbReference>
<reference evidence="21 22" key="1">
    <citation type="journal article" date="2016" name="ISME J.">
        <title>Chasing the elusive Euryarchaeota class WSA2: genomes reveal a uniquely fastidious methyl-reducing methanogen.</title>
        <authorList>
            <person name="Nobu M.K."/>
            <person name="Narihiro T."/>
            <person name="Kuroda K."/>
            <person name="Mei R."/>
            <person name="Liu W.T."/>
        </authorList>
    </citation>
    <scope>NUCLEOTIDE SEQUENCE [LARGE SCALE GENOMIC DNA]</scope>
    <source>
        <strain evidence="21">U1lsi0528_Bin089</strain>
    </source>
</reference>
<evidence type="ECO:0000256" key="9">
    <source>
        <dbReference type="ARBA" id="ARBA00022958"/>
    </source>
</evidence>
<evidence type="ECO:0000256" key="12">
    <source>
        <dbReference type="ARBA" id="ARBA00023239"/>
    </source>
</evidence>
<feature type="binding site" evidence="17">
    <location>
        <position position="291"/>
    </location>
    <ligand>
        <name>(6S)-NADPHX</name>
        <dbReference type="ChEBI" id="CHEBI:64076"/>
    </ligand>
</feature>
<protein>
    <recommendedName>
        <fullName evidence="17">ADP-dependent (S)-NAD(P)H-hydrate dehydratase</fullName>
        <ecNumber evidence="17">4.2.1.136</ecNumber>
    </recommendedName>
    <alternativeName>
        <fullName evidence="17">ADP-dependent NAD(P)HX dehydratase</fullName>
    </alternativeName>
</protein>
<dbReference type="EC" id="4.2.1.136" evidence="17"/>
<dbReference type="Proteomes" id="UP000075578">
    <property type="component" value="Unassembled WGS sequence"/>
</dbReference>
<feature type="binding site" evidence="17">
    <location>
        <position position="400"/>
    </location>
    <ligand>
        <name>AMP</name>
        <dbReference type="ChEBI" id="CHEBI:456215"/>
    </ligand>
</feature>
<gene>
    <name evidence="17" type="primary">nnrD</name>
    <name evidence="21" type="ORF">AMQ74_01275</name>
</gene>
<dbReference type="PROSITE" id="PS51383">
    <property type="entry name" value="YJEF_C_3"/>
    <property type="match status" value="1"/>
</dbReference>
<dbReference type="PROSITE" id="PS51385">
    <property type="entry name" value="YJEF_N"/>
    <property type="match status" value="1"/>
</dbReference>
<dbReference type="GO" id="GO:0052856">
    <property type="term" value="F:NAD(P)HX epimerase activity"/>
    <property type="evidence" value="ECO:0007669"/>
    <property type="project" value="UniProtKB-EC"/>
</dbReference>
<feature type="binding site" evidence="17">
    <location>
        <position position="401"/>
    </location>
    <ligand>
        <name>(6S)-NADPHX</name>
        <dbReference type="ChEBI" id="CHEBI:64076"/>
    </ligand>
</feature>
<comment type="cofactor">
    <cofactor evidence="18">
        <name>K(+)</name>
        <dbReference type="ChEBI" id="CHEBI:29103"/>
    </cofactor>
    <text evidence="18">Binds 1 potassium ion per subunit.</text>
</comment>
<dbReference type="PATRIC" id="fig|1705564.3.peg.1330"/>
<evidence type="ECO:0000256" key="10">
    <source>
        <dbReference type="ARBA" id="ARBA00023027"/>
    </source>
</evidence>
<evidence type="ECO:0000256" key="6">
    <source>
        <dbReference type="ARBA" id="ARBA00022741"/>
    </source>
</evidence>
<evidence type="ECO:0000313" key="21">
    <source>
        <dbReference type="EMBL" id="KYC50319.1"/>
    </source>
</evidence>
<dbReference type="GO" id="GO:0046496">
    <property type="term" value="P:nicotinamide nucleotide metabolic process"/>
    <property type="evidence" value="ECO:0007669"/>
    <property type="project" value="UniProtKB-UniRule"/>
</dbReference>
<dbReference type="GO" id="GO:0046872">
    <property type="term" value="F:metal ion binding"/>
    <property type="evidence" value="ECO:0007669"/>
    <property type="project" value="UniProtKB-UniRule"/>
</dbReference>
<evidence type="ECO:0000259" key="19">
    <source>
        <dbReference type="PROSITE" id="PS51383"/>
    </source>
</evidence>
<comment type="catalytic activity">
    <reaction evidence="16 17 18">
        <text>(6S)-NADPHX + ADP = AMP + phosphate + NADPH + H(+)</text>
        <dbReference type="Rhea" id="RHEA:32235"/>
        <dbReference type="ChEBI" id="CHEBI:15378"/>
        <dbReference type="ChEBI" id="CHEBI:43474"/>
        <dbReference type="ChEBI" id="CHEBI:57783"/>
        <dbReference type="ChEBI" id="CHEBI:64076"/>
        <dbReference type="ChEBI" id="CHEBI:456215"/>
        <dbReference type="ChEBI" id="CHEBI:456216"/>
        <dbReference type="EC" id="4.2.1.136"/>
    </reaction>
</comment>
<dbReference type="CDD" id="cd01171">
    <property type="entry name" value="YXKO-related"/>
    <property type="match status" value="1"/>
</dbReference>
<keyword evidence="11 18" id="KW-0413">Isomerase</keyword>
<dbReference type="NCBIfam" id="TIGR00197">
    <property type="entry name" value="yjeF_nterm"/>
    <property type="match status" value="1"/>
</dbReference>
<evidence type="ECO:0000256" key="7">
    <source>
        <dbReference type="ARBA" id="ARBA00022840"/>
    </source>
</evidence>
<evidence type="ECO:0000256" key="14">
    <source>
        <dbReference type="ARBA" id="ARBA00025153"/>
    </source>
</evidence>
<dbReference type="PANTHER" id="PTHR12592">
    <property type="entry name" value="ATP-DEPENDENT (S)-NAD(P)H-HYDRATE DEHYDRATASE FAMILY MEMBER"/>
    <property type="match status" value="1"/>
</dbReference>
<evidence type="ECO:0000256" key="17">
    <source>
        <dbReference type="HAMAP-Rule" id="MF_01965"/>
    </source>
</evidence>
<keyword evidence="9 18" id="KW-0630">Potassium</keyword>
<comment type="caution">
    <text evidence="17">Lacks conserved residue(s) required for the propagation of feature annotation.</text>
</comment>
<dbReference type="InterPro" id="IPR030677">
    <property type="entry name" value="Nnr"/>
</dbReference>
<dbReference type="Pfam" id="PF03853">
    <property type="entry name" value="YjeF_N"/>
    <property type="match status" value="1"/>
</dbReference>
<keyword evidence="21" id="KW-0418">Kinase</keyword>
<evidence type="ECO:0000256" key="18">
    <source>
        <dbReference type="PIRNR" id="PIRNR017184"/>
    </source>
</evidence>
<keyword evidence="12 17" id="KW-0456">Lyase</keyword>
<proteinExistence type="inferred from homology"/>
<evidence type="ECO:0000259" key="20">
    <source>
        <dbReference type="PROSITE" id="PS51385"/>
    </source>
</evidence>
<feature type="domain" description="YjeF N-terminal" evidence="20">
    <location>
        <begin position="1"/>
        <end position="187"/>
    </location>
</feature>
<dbReference type="InterPro" id="IPR004443">
    <property type="entry name" value="YjeF_N_dom"/>
</dbReference>
<keyword evidence="21" id="KW-0808">Transferase</keyword>
<dbReference type="InterPro" id="IPR036652">
    <property type="entry name" value="YjeF_N_dom_sf"/>
</dbReference>
<accession>A0A150IZA3</accession>
<comment type="subunit">
    <text evidence="17">Homotetramer.</text>
</comment>
<dbReference type="GO" id="GO:0110051">
    <property type="term" value="P:metabolite repair"/>
    <property type="evidence" value="ECO:0007669"/>
    <property type="project" value="TreeGrafter"/>
</dbReference>
<evidence type="ECO:0000256" key="15">
    <source>
        <dbReference type="ARBA" id="ARBA00048238"/>
    </source>
</evidence>
<dbReference type="GO" id="GO:0052855">
    <property type="term" value="F:ADP-dependent NAD(P)H-hydrate dehydratase activity"/>
    <property type="evidence" value="ECO:0007669"/>
    <property type="project" value="UniProtKB-UniRule"/>
</dbReference>
<comment type="similarity">
    <text evidence="3 18">In the N-terminal section; belongs to the NnrE/AIBP family.</text>
</comment>
<sequence length="461" mass="50603">MDTYIIDSNCKYYGLDTRILMENAGRGVAADIEKRFGTRNKIAIFCGLGNNGGDGFVSARYLSKENQVTVYLIGDPSNIKDGAALSNWNLLDHLKIEKLFIKDSRDIEKIRSDFDIYVDAIFGVGVHGTVRQPFNSVINRINEIEGIKVSIDIASPNFISNVVMSLHTPKKDATTLIDIGIPKEFNDFTGPGYVNRLNLRANDSHKGDNGKILVIGGSKDYHGAPIYAGLAASYISDLVYIASPKSTAKSIKSFSPDFIVYPTEKNHFVLDDVEYLKKISENVDSILLGVGIGREPETVQTIVEYIKSISGKKVVIDADGLFAIKDCLKDLRKNNVCITPHYNEYKRLFDEPFTEENIKLNADKYGISIVCKGVVDLISDGKRLLKNFTGNPGMTTGGTGDVLAGLIAAFSNKGTILEAACAGTFLNGIAGDITKEEMGINFRSSDMIQRIPKALKFCEQF</sequence>
<feature type="binding site" evidence="17">
    <location>
        <position position="224"/>
    </location>
    <ligand>
        <name>(6S)-NADPHX</name>
        <dbReference type="ChEBI" id="CHEBI:64076"/>
    </ligand>
</feature>
<evidence type="ECO:0000256" key="8">
    <source>
        <dbReference type="ARBA" id="ARBA00022857"/>
    </source>
</evidence>
<evidence type="ECO:0000256" key="11">
    <source>
        <dbReference type="ARBA" id="ARBA00023235"/>
    </source>
</evidence>
<comment type="catalytic activity">
    <reaction evidence="2 18">
        <text>(6R)-NADPHX = (6S)-NADPHX</text>
        <dbReference type="Rhea" id="RHEA:32227"/>
        <dbReference type="ChEBI" id="CHEBI:64076"/>
        <dbReference type="ChEBI" id="CHEBI:64077"/>
        <dbReference type="EC" id="5.1.99.6"/>
    </reaction>
</comment>
<dbReference type="Pfam" id="PF01256">
    <property type="entry name" value="Carb_kinase"/>
    <property type="match status" value="1"/>
</dbReference>
<keyword evidence="6 17" id="KW-0547">Nucleotide-binding</keyword>
<feature type="binding site" evidence="17">
    <location>
        <position position="341"/>
    </location>
    <ligand>
        <name>(6S)-NADPHX</name>
        <dbReference type="ChEBI" id="CHEBI:64076"/>
    </ligand>
</feature>
<keyword evidence="10 17" id="KW-0520">NAD</keyword>
<evidence type="ECO:0000256" key="13">
    <source>
        <dbReference type="ARBA" id="ARBA00023268"/>
    </source>
</evidence>
<organism evidence="21 22">
    <name type="scientific">Candidatus Methanofastidiosum methylothiophilum</name>
    <dbReference type="NCBI Taxonomy" id="1705564"/>
    <lineage>
        <taxon>Archaea</taxon>
        <taxon>Methanobacteriati</taxon>
        <taxon>Methanobacteriota</taxon>
        <taxon>Stenosarchaea group</taxon>
        <taxon>Candidatus Methanofastidiosia</taxon>
        <taxon>Candidatus Methanofastidiosales</taxon>
        <taxon>Candidatus Methanofastidiosaceae</taxon>
        <taxon>Candidatus Methanofastidiosum</taxon>
    </lineage>
</organism>
<dbReference type="AlphaFoldDB" id="A0A150IZA3"/>
<comment type="caution">
    <text evidence="21">The sequence shown here is derived from an EMBL/GenBank/DDBJ whole genome shotgun (WGS) entry which is preliminary data.</text>
</comment>
<dbReference type="GO" id="GO:0005524">
    <property type="term" value="F:ATP binding"/>
    <property type="evidence" value="ECO:0007669"/>
    <property type="project" value="UniProtKB-UniRule"/>
</dbReference>
<evidence type="ECO:0000256" key="4">
    <source>
        <dbReference type="ARBA" id="ARBA00009524"/>
    </source>
</evidence>
<name>A0A150IZA3_9EURY</name>
<dbReference type="EMBL" id="LNGD01000083">
    <property type="protein sequence ID" value="KYC50319.1"/>
    <property type="molecule type" value="Genomic_DNA"/>
</dbReference>
<dbReference type="NCBIfam" id="TIGR00196">
    <property type="entry name" value="yjeF_cterm"/>
    <property type="match status" value="1"/>
</dbReference>
<evidence type="ECO:0000256" key="1">
    <source>
        <dbReference type="ARBA" id="ARBA00000013"/>
    </source>
</evidence>
<comment type="similarity">
    <text evidence="17">Belongs to the NnrD/CARKD family.</text>
</comment>
<dbReference type="Gene3D" id="3.40.50.10260">
    <property type="entry name" value="YjeF N-terminal domain"/>
    <property type="match status" value="1"/>
</dbReference>
<dbReference type="PANTHER" id="PTHR12592:SF0">
    <property type="entry name" value="ATP-DEPENDENT (S)-NAD(P)H-HYDRATE DEHYDRATASE"/>
    <property type="match status" value="1"/>
</dbReference>
<comment type="catalytic activity">
    <reaction evidence="1 18">
        <text>(6R)-NADHX = (6S)-NADHX</text>
        <dbReference type="Rhea" id="RHEA:32215"/>
        <dbReference type="ChEBI" id="CHEBI:64074"/>
        <dbReference type="ChEBI" id="CHEBI:64075"/>
        <dbReference type="EC" id="5.1.99.6"/>
    </reaction>
</comment>
<keyword evidence="7 17" id="KW-0067">ATP-binding</keyword>
<dbReference type="InterPro" id="IPR000631">
    <property type="entry name" value="CARKD"/>
</dbReference>
<keyword evidence="13" id="KW-0511">Multifunctional enzyme</keyword>
<dbReference type="SUPFAM" id="SSF64153">
    <property type="entry name" value="YjeF N-terminal domain-like"/>
    <property type="match status" value="1"/>
</dbReference>
<evidence type="ECO:0000256" key="5">
    <source>
        <dbReference type="ARBA" id="ARBA00022723"/>
    </source>
</evidence>
<evidence type="ECO:0000313" key="22">
    <source>
        <dbReference type="Proteomes" id="UP000075578"/>
    </source>
</evidence>
<dbReference type="PROSITE" id="PS01050">
    <property type="entry name" value="YJEF_C_2"/>
    <property type="match status" value="1"/>
</dbReference>